<dbReference type="GeneID" id="47723106"/>
<dbReference type="Pfam" id="PF00145">
    <property type="entry name" value="DNA_methylase"/>
    <property type="match status" value="1"/>
</dbReference>
<reference evidence="9 10" key="1">
    <citation type="submission" date="2016-11" db="EMBL/GenBank/DDBJ databases">
        <authorList>
            <person name="Jaros S."/>
            <person name="Januszkiewicz K."/>
            <person name="Wedrychowicz H."/>
        </authorList>
    </citation>
    <scope>NUCLEOTIDE SEQUENCE [LARGE SCALE GENOMIC DNA]</scope>
    <source>
        <strain evidence="9">NCIMB 2154T</strain>
    </source>
</reference>
<dbReference type="GO" id="GO:0032259">
    <property type="term" value="P:methylation"/>
    <property type="evidence" value="ECO:0007669"/>
    <property type="project" value="UniProtKB-KW"/>
</dbReference>
<evidence type="ECO:0000256" key="2">
    <source>
        <dbReference type="ARBA" id="ARBA00022603"/>
    </source>
</evidence>
<evidence type="ECO:0000256" key="3">
    <source>
        <dbReference type="ARBA" id="ARBA00022679"/>
    </source>
</evidence>
<gene>
    <name evidence="9" type="ORF">MARIT_1592</name>
</gene>
<evidence type="ECO:0000313" key="10">
    <source>
        <dbReference type="Proteomes" id="UP000231564"/>
    </source>
</evidence>
<keyword evidence="10" id="KW-1185">Reference proteome</keyword>
<dbReference type="GO" id="GO:0044027">
    <property type="term" value="P:negative regulation of gene expression via chromosomal CpG island methylation"/>
    <property type="evidence" value="ECO:0007669"/>
    <property type="project" value="TreeGrafter"/>
</dbReference>
<evidence type="ECO:0000256" key="8">
    <source>
        <dbReference type="RuleBase" id="RU000416"/>
    </source>
</evidence>
<accession>A0A2H1E9F1</accession>
<dbReference type="Gene3D" id="3.40.50.150">
    <property type="entry name" value="Vaccinia Virus protein VP39"/>
    <property type="match status" value="1"/>
</dbReference>
<dbReference type="PANTHER" id="PTHR10629">
    <property type="entry name" value="CYTOSINE-SPECIFIC METHYLTRANSFERASE"/>
    <property type="match status" value="1"/>
</dbReference>
<name>A0A2H1E9F1_9FLAO</name>
<evidence type="ECO:0000256" key="7">
    <source>
        <dbReference type="PROSITE-ProRule" id="PRU01016"/>
    </source>
</evidence>
<dbReference type="KEGG" id="tmar:MARIT_1592"/>
<comment type="catalytic activity">
    <reaction evidence="6">
        <text>a 2'-deoxycytidine in DNA + S-adenosyl-L-methionine = a 5-methyl-2'-deoxycytidine in DNA + S-adenosyl-L-homocysteine + H(+)</text>
        <dbReference type="Rhea" id="RHEA:13681"/>
        <dbReference type="Rhea" id="RHEA-COMP:11369"/>
        <dbReference type="Rhea" id="RHEA-COMP:11370"/>
        <dbReference type="ChEBI" id="CHEBI:15378"/>
        <dbReference type="ChEBI" id="CHEBI:57856"/>
        <dbReference type="ChEBI" id="CHEBI:59789"/>
        <dbReference type="ChEBI" id="CHEBI:85452"/>
        <dbReference type="ChEBI" id="CHEBI:85454"/>
        <dbReference type="EC" id="2.1.1.37"/>
    </reaction>
</comment>
<keyword evidence="4 7" id="KW-0949">S-adenosyl-L-methionine</keyword>
<sequence>MKLKNKIKAVDFFCGGGGMSYGMQKSGIQVLAGIDYEENCRATYEANIKKAKFIKADVFELKETDLEKALKLKRNDDELLLIGCSPCQFWSIINTDKKKSQKSKNLLVEFERFVKYFNPGYVVVENVPGVLRKKGESGLETFINWLEENKYTVHFKVHNTSEYGVPQNRKRFTLIANRISNNELEPVKVNKKLTVRDVIGVDNGYPQIKAGHRDKTDFNHSVPNVSELTLRRLKKVKKDGGNRLSFANDPELQLDCFIGRDNSFKDTFGRLWWDKPSPTITTKFFSVSNGRFVHPEENRALSIREGATLQSFPKDYKFIGTSIGSIARLIGNAVPPEYAKRVGQAIIQNHKNAI</sequence>
<evidence type="ECO:0000313" key="9">
    <source>
        <dbReference type="EMBL" id="SFZ82445.1"/>
    </source>
</evidence>
<dbReference type="AlphaFoldDB" id="A0A2H1E9F1"/>
<keyword evidence="5" id="KW-0680">Restriction system</keyword>
<proteinExistence type="inferred from homology"/>
<dbReference type="Proteomes" id="UP000231564">
    <property type="component" value="Chromosome MARIT"/>
</dbReference>
<protein>
    <recommendedName>
        <fullName evidence="1">DNA (cytosine-5-)-methyltransferase</fullName>
        <ecNumber evidence="1">2.1.1.37</ecNumber>
    </recommendedName>
</protein>
<evidence type="ECO:0000256" key="6">
    <source>
        <dbReference type="ARBA" id="ARBA00047422"/>
    </source>
</evidence>
<evidence type="ECO:0000256" key="4">
    <source>
        <dbReference type="ARBA" id="ARBA00022691"/>
    </source>
</evidence>
<feature type="active site" evidence="7">
    <location>
        <position position="87"/>
    </location>
</feature>
<dbReference type="GO" id="GO:0009307">
    <property type="term" value="P:DNA restriction-modification system"/>
    <property type="evidence" value="ECO:0007669"/>
    <property type="project" value="UniProtKB-KW"/>
</dbReference>
<comment type="similarity">
    <text evidence="7 8">Belongs to the class I-like SAM-binding methyltransferase superfamily. C5-methyltransferase family.</text>
</comment>
<dbReference type="SUPFAM" id="SSF53335">
    <property type="entry name" value="S-adenosyl-L-methionine-dependent methyltransferases"/>
    <property type="match status" value="1"/>
</dbReference>
<dbReference type="GO" id="GO:0003886">
    <property type="term" value="F:DNA (cytosine-5-)-methyltransferase activity"/>
    <property type="evidence" value="ECO:0007669"/>
    <property type="project" value="UniProtKB-EC"/>
</dbReference>
<dbReference type="GO" id="GO:0003677">
    <property type="term" value="F:DNA binding"/>
    <property type="evidence" value="ECO:0007669"/>
    <property type="project" value="TreeGrafter"/>
</dbReference>
<dbReference type="InterPro" id="IPR001525">
    <property type="entry name" value="C5_MeTfrase"/>
</dbReference>
<dbReference type="NCBIfam" id="TIGR00675">
    <property type="entry name" value="dcm"/>
    <property type="match status" value="1"/>
</dbReference>
<dbReference type="PRINTS" id="PR00105">
    <property type="entry name" value="C5METTRFRASE"/>
</dbReference>
<dbReference type="EMBL" id="LT634361">
    <property type="protein sequence ID" value="SFZ82445.1"/>
    <property type="molecule type" value="Genomic_DNA"/>
</dbReference>
<dbReference type="InterPro" id="IPR029063">
    <property type="entry name" value="SAM-dependent_MTases_sf"/>
</dbReference>
<evidence type="ECO:0000256" key="5">
    <source>
        <dbReference type="ARBA" id="ARBA00022747"/>
    </source>
</evidence>
<dbReference type="InterPro" id="IPR050390">
    <property type="entry name" value="C5-Methyltransferase"/>
</dbReference>
<dbReference type="RefSeq" id="WP_197706287.1">
    <property type="nucleotide sequence ID" value="NZ_CP138495.1"/>
</dbReference>
<dbReference type="PROSITE" id="PS51679">
    <property type="entry name" value="SAM_MT_C5"/>
    <property type="match status" value="1"/>
</dbReference>
<dbReference type="PANTHER" id="PTHR10629:SF52">
    <property type="entry name" value="DNA (CYTOSINE-5)-METHYLTRANSFERASE 1"/>
    <property type="match status" value="1"/>
</dbReference>
<keyword evidence="2 7" id="KW-0489">Methyltransferase</keyword>
<dbReference type="Gene3D" id="3.90.120.10">
    <property type="entry name" value="DNA Methylase, subunit A, domain 2"/>
    <property type="match status" value="1"/>
</dbReference>
<dbReference type="EC" id="2.1.1.37" evidence="1"/>
<keyword evidence="3 7" id="KW-0808">Transferase</keyword>
<organism evidence="9 10">
    <name type="scientific">Tenacibaculum maritimum NCIMB 2154</name>
    <dbReference type="NCBI Taxonomy" id="1349785"/>
    <lineage>
        <taxon>Bacteria</taxon>
        <taxon>Pseudomonadati</taxon>
        <taxon>Bacteroidota</taxon>
        <taxon>Flavobacteriia</taxon>
        <taxon>Flavobacteriales</taxon>
        <taxon>Flavobacteriaceae</taxon>
        <taxon>Tenacibaculum</taxon>
    </lineage>
</organism>
<evidence type="ECO:0000256" key="1">
    <source>
        <dbReference type="ARBA" id="ARBA00011975"/>
    </source>
</evidence>
<dbReference type="REBASE" id="226062">
    <property type="entry name" value="M.Tma2154ORF1592P"/>
</dbReference>